<organism evidence="1 2">
    <name type="scientific">Tectimicrobiota bacterium</name>
    <dbReference type="NCBI Taxonomy" id="2528274"/>
    <lineage>
        <taxon>Bacteria</taxon>
        <taxon>Pseudomonadati</taxon>
        <taxon>Nitrospinota/Tectimicrobiota group</taxon>
        <taxon>Candidatus Tectimicrobiota</taxon>
    </lineage>
</organism>
<evidence type="ECO:0000313" key="1">
    <source>
        <dbReference type="EMBL" id="MBM3223593.1"/>
    </source>
</evidence>
<dbReference type="AlphaFoldDB" id="A0A937VYQ6"/>
<accession>A0A937VYQ6</accession>
<comment type="caution">
    <text evidence="1">The sequence shown here is derived from an EMBL/GenBank/DDBJ whole genome shotgun (WGS) entry which is preliminary data.</text>
</comment>
<dbReference type="Proteomes" id="UP000712673">
    <property type="component" value="Unassembled WGS sequence"/>
</dbReference>
<reference evidence="1" key="1">
    <citation type="submission" date="2019-03" db="EMBL/GenBank/DDBJ databases">
        <title>Lake Tanganyika Metagenome-Assembled Genomes (MAGs).</title>
        <authorList>
            <person name="Tran P."/>
        </authorList>
    </citation>
    <scope>NUCLEOTIDE SEQUENCE</scope>
    <source>
        <strain evidence="1">K_DeepCast_65m_m2_066</strain>
    </source>
</reference>
<dbReference type="EMBL" id="VGLS01000167">
    <property type="protein sequence ID" value="MBM3223593.1"/>
    <property type="molecule type" value="Genomic_DNA"/>
</dbReference>
<name>A0A937VYQ6_UNCTE</name>
<sequence length="261" mass="26832">MITVALGVALSGCGAMGVGGPGASGPAPATGSSARANEAANTALYQNVTYANAAKRGPAIIVLPGEVKSNNATFSQRYGPNNIADFAELELSQANFQVLDRANLGSVVREMEVAYNLGDPNKAQDLFKKGALQSTRWIVKFDVLRAEKVAEAGSGFSGGTLGGIAGTIIGGRTGSVVSQGAGSVQTTEAAGVWIVGMRYKVIDARTTQQVAQGYAEDKLEVGSTGTSVFGISSRQAGGTTLDALVVKLVQKNVVDIDQKYK</sequence>
<proteinExistence type="predicted"/>
<gene>
    <name evidence="1" type="ORF">FJZ47_07315</name>
</gene>
<evidence type="ECO:0008006" key="3">
    <source>
        <dbReference type="Google" id="ProtNLM"/>
    </source>
</evidence>
<evidence type="ECO:0000313" key="2">
    <source>
        <dbReference type="Proteomes" id="UP000712673"/>
    </source>
</evidence>
<protein>
    <recommendedName>
        <fullName evidence="3">Curli production assembly/transport component CsgG</fullName>
    </recommendedName>
</protein>